<dbReference type="EMBL" id="JARBDR010000813">
    <property type="protein sequence ID" value="KAJ8305659.1"/>
    <property type="molecule type" value="Genomic_DNA"/>
</dbReference>
<dbReference type="PROSITE" id="PS01186">
    <property type="entry name" value="EGF_2"/>
    <property type="match status" value="5"/>
</dbReference>
<feature type="transmembrane region" description="Helical" evidence="5">
    <location>
        <begin position="547"/>
        <end position="574"/>
    </location>
</feature>
<comment type="caution">
    <text evidence="4">Lacks conserved residue(s) required for the propagation of feature annotation.</text>
</comment>
<keyword evidence="8" id="KW-1185">Reference proteome</keyword>
<dbReference type="Proteomes" id="UP001217089">
    <property type="component" value="Unassembled WGS sequence"/>
</dbReference>
<evidence type="ECO:0000259" key="6">
    <source>
        <dbReference type="PROSITE" id="PS50026"/>
    </source>
</evidence>
<dbReference type="Gene3D" id="2.10.25.10">
    <property type="entry name" value="Laminin"/>
    <property type="match status" value="4"/>
</dbReference>
<feature type="non-terminal residue" evidence="7">
    <location>
        <position position="594"/>
    </location>
</feature>
<keyword evidence="5" id="KW-1133">Transmembrane helix</keyword>
<accession>A0ABQ9EK63</accession>
<evidence type="ECO:0000313" key="7">
    <source>
        <dbReference type="EMBL" id="KAJ8305659.1"/>
    </source>
</evidence>
<evidence type="ECO:0000256" key="1">
    <source>
        <dbReference type="ARBA" id="ARBA00022536"/>
    </source>
</evidence>
<feature type="disulfide bond" evidence="4">
    <location>
        <begin position="55"/>
        <end position="64"/>
    </location>
</feature>
<dbReference type="PROSITE" id="PS50026">
    <property type="entry name" value="EGF_3"/>
    <property type="match status" value="1"/>
</dbReference>
<gene>
    <name evidence="7" type="ORF">KUTeg_016204</name>
</gene>
<evidence type="ECO:0000256" key="5">
    <source>
        <dbReference type="SAM" id="Phobius"/>
    </source>
</evidence>
<comment type="caution">
    <text evidence="7">The sequence shown here is derived from an EMBL/GenBank/DDBJ whole genome shotgun (WGS) entry which is preliminary data.</text>
</comment>
<protein>
    <recommendedName>
        <fullName evidence="6">EGF-like domain-containing protein</fullName>
    </recommendedName>
</protein>
<evidence type="ECO:0000256" key="2">
    <source>
        <dbReference type="ARBA" id="ARBA00022737"/>
    </source>
</evidence>
<keyword evidence="5" id="KW-0812">Transmembrane</keyword>
<dbReference type="SMART" id="SM00181">
    <property type="entry name" value="EGF"/>
    <property type="match status" value="6"/>
</dbReference>
<keyword evidence="2" id="KW-0677">Repeat</keyword>
<evidence type="ECO:0000313" key="8">
    <source>
        <dbReference type="Proteomes" id="UP001217089"/>
    </source>
</evidence>
<keyword evidence="5" id="KW-0472">Membrane</keyword>
<feature type="disulfide bond" evidence="4">
    <location>
        <begin position="36"/>
        <end position="53"/>
    </location>
</feature>
<sequence>MENVSGKLRKRSKRAWTFGPKPNNSSCLFPCPTSWCFNGGTCSVSNYDCTFQCACVNGFTDSRCNTSLITDVTTESSTTASGTDATTLRPLSERMCLPGFVCKYGYCDKSNGFKCVCDAGWSGLFCDSKITCLLDCDDGSVCKLIMDAYACVKTIPDNNETSTVTTTAESSTFRSLDARTCIPGFVCEHGYCGQPEVPNCVCDVGWIGAFCEKADCSPTCNDNSECFVVSGVPKCVLKHLTSTPVTKPSNLTTLVVSTTQSIPSTTLRNLQERTCLPGFICKHGYCKEPMFPKCVCDSGWTGAFCEIPDCSPECKDDSDCKVITGVPTCVVRSTIQPPTVTELSQSNATLRPLSERTCLAGFVCEHGYCPTGEFRCICDPGWNGAFCESLICSPECLNDADCQMVSGKPVCVTKAISTGLSSTTATTTTSEVPDDVECSRFNHTLRNYMERECVPGYVCQYGYCVKESYSEGMNSGINIECICDDGAYGPMCEYKCCLNCSDHGKCSVLNNTQVCLCEQRDDYKYTGKLCETKVMLKDSGRLKEPTFYLWVVGVCAFVLVVLILVLVVMPYWMWRNRVTLVMKIVHFFQPYEDD</sequence>
<dbReference type="InterPro" id="IPR051216">
    <property type="entry name" value="Teneurin"/>
</dbReference>
<organism evidence="7 8">
    <name type="scientific">Tegillarca granosa</name>
    <name type="common">Malaysian cockle</name>
    <name type="synonym">Anadara granosa</name>
    <dbReference type="NCBI Taxonomy" id="220873"/>
    <lineage>
        <taxon>Eukaryota</taxon>
        <taxon>Metazoa</taxon>
        <taxon>Spiralia</taxon>
        <taxon>Lophotrochozoa</taxon>
        <taxon>Mollusca</taxon>
        <taxon>Bivalvia</taxon>
        <taxon>Autobranchia</taxon>
        <taxon>Pteriomorphia</taxon>
        <taxon>Arcoida</taxon>
        <taxon>Arcoidea</taxon>
        <taxon>Arcidae</taxon>
        <taxon>Tegillarca</taxon>
    </lineage>
</organism>
<reference evidence="7 8" key="1">
    <citation type="submission" date="2022-12" db="EMBL/GenBank/DDBJ databases">
        <title>Chromosome-level genome of Tegillarca granosa.</title>
        <authorList>
            <person name="Kim J."/>
        </authorList>
    </citation>
    <scope>NUCLEOTIDE SEQUENCE [LARGE SCALE GENOMIC DNA]</scope>
    <source>
        <strain evidence="7">Teg-2019</strain>
        <tissue evidence="7">Adductor muscle</tissue>
    </source>
</reference>
<name>A0ABQ9EK63_TEGGR</name>
<proteinExistence type="predicted"/>
<evidence type="ECO:0000256" key="3">
    <source>
        <dbReference type="ARBA" id="ARBA00023157"/>
    </source>
</evidence>
<keyword evidence="3 4" id="KW-1015">Disulfide bond</keyword>
<dbReference type="PROSITE" id="PS00022">
    <property type="entry name" value="EGF_1"/>
    <property type="match status" value="5"/>
</dbReference>
<dbReference type="PANTHER" id="PTHR11219">
    <property type="entry name" value="TENEURIN AND N-ACETYLGLUCOSAMINE-1-PHOSPHODIESTER ALPHA-N-ACETYLGLUCOSAMINIDASE"/>
    <property type="match status" value="1"/>
</dbReference>
<evidence type="ECO:0000256" key="4">
    <source>
        <dbReference type="PROSITE-ProRule" id="PRU00076"/>
    </source>
</evidence>
<dbReference type="PANTHER" id="PTHR11219:SF69">
    <property type="entry name" value="TENEURIN-A"/>
    <property type="match status" value="1"/>
</dbReference>
<feature type="domain" description="EGF-like" evidence="6">
    <location>
        <begin position="28"/>
        <end position="65"/>
    </location>
</feature>
<keyword evidence="1 4" id="KW-0245">EGF-like domain</keyword>
<dbReference type="InterPro" id="IPR000742">
    <property type="entry name" value="EGF"/>
</dbReference>
<dbReference type="SUPFAM" id="SSF57196">
    <property type="entry name" value="EGF/Laminin"/>
    <property type="match status" value="1"/>
</dbReference>